<comment type="caution">
    <text evidence="9">The sequence shown here is derived from an EMBL/GenBank/DDBJ whole genome shotgun (WGS) entry which is preliminary data.</text>
</comment>
<evidence type="ECO:0000256" key="7">
    <source>
        <dbReference type="ARBA" id="ARBA00023237"/>
    </source>
</evidence>
<evidence type="ECO:0000256" key="3">
    <source>
        <dbReference type="ARBA" id="ARBA00022452"/>
    </source>
</evidence>
<comment type="subcellular location">
    <subcellularLocation>
        <location evidence="1">Cell outer membrane</location>
        <topology evidence="1">Multi-pass membrane protein</topology>
    </subcellularLocation>
</comment>
<dbReference type="GO" id="GO:0009279">
    <property type="term" value="C:cell outer membrane"/>
    <property type="evidence" value="ECO:0007669"/>
    <property type="project" value="UniProtKB-SubCell"/>
</dbReference>
<evidence type="ECO:0000256" key="2">
    <source>
        <dbReference type="ARBA" id="ARBA00008163"/>
    </source>
</evidence>
<evidence type="ECO:0000256" key="6">
    <source>
        <dbReference type="ARBA" id="ARBA00023136"/>
    </source>
</evidence>
<reference evidence="9" key="1">
    <citation type="journal article" date="2021" name="Vet Sci">
        <title>O-Serogroups and Pathovirotypes of Escherichia coli Isolated from Post-Weaning Piglets Showing Diarrhoea and/or Oedema in South Korea.</title>
        <authorList>
            <person name="Byun J.W."/>
            <person name="Moon B.Y."/>
            <person name="Do K.H."/>
            <person name="Lee K."/>
            <person name="Lee H.Y."/>
            <person name="Kim W.I."/>
            <person name="So B."/>
            <person name="Lee W.K."/>
        </authorList>
    </citation>
    <scope>NUCLEOTIDE SEQUENCE</scope>
    <source>
        <strain evidence="9">84/14</strain>
    </source>
</reference>
<organism evidence="9 10">
    <name type="scientific">Actinobacillus pleuropneumoniae</name>
    <name type="common">Haemophilus pleuropneumoniae</name>
    <dbReference type="NCBI Taxonomy" id="715"/>
    <lineage>
        <taxon>Bacteria</taxon>
        <taxon>Pseudomonadati</taxon>
        <taxon>Pseudomonadota</taxon>
        <taxon>Gammaproteobacteria</taxon>
        <taxon>Pasteurellales</taxon>
        <taxon>Pasteurellaceae</taxon>
        <taxon>Actinobacillus</taxon>
    </lineage>
</organism>
<dbReference type="GO" id="GO:0015483">
    <property type="term" value="F:long-chain fatty acid transporting porin activity"/>
    <property type="evidence" value="ECO:0007669"/>
    <property type="project" value="TreeGrafter"/>
</dbReference>
<name>A0A9Q4DHD5_ACTPL</name>
<evidence type="ECO:0000313" key="10">
    <source>
        <dbReference type="Proteomes" id="UP001077788"/>
    </source>
</evidence>
<comment type="similarity">
    <text evidence="2">Belongs to the OmpP1/FadL family.</text>
</comment>
<feature type="chain" id="PRO_5040483280" evidence="8">
    <location>
        <begin position="24"/>
        <end position="473"/>
    </location>
</feature>
<proteinExistence type="inferred from homology"/>
<dbReference type="RefSeq" id="WP_237594300.1">
    <property type="nucleotide sequence ID" value="NZ_CBDBSV010000072.1"/>
</dbReference>
<dbReference type="Proteomes" id="UP001077788">
    <property type="component" value="Unassembled WGS sequence"/>
</dbReference>
<dbReference type="PANTHER" id="PTHR35093">
    <property type="entry name" value="OUTER MEMBRANE PROTEIN NMB0088-RELATED"/>
    <property type="match status" value="1"/>
</dbReference>
<keyword evidence="6" id="KW-0472">Membrane</keyword>
<keyword evidence="7" id="KW-0998">Cell outer membrane</keyword>
<keyword evidence="5 8" id="KW-0732">Signal</keyword>
<protein>
    <submittedName>
        <fullName evidence="9">Outer membrane protein transport protein</fullName>
    </submittedName>
</protein>
<evidence type="ECO:0000313" key="9">
    <source>
        <dbReference type="EMBL" id="MCY6523599.1"/>
    </source>
</evidence>
<evidence type="ECO:0000256" key="5">
    <source>
        <dbReference type="ARBA" id="ARBA00022729"/>
    </source>
</evidence>
<dbReference type="Gene3D" id="2.40.160.60">
    <property type="entry name" value="Outer membrane protein transport protein (OMPP1/FadL/TodX)"/>
    <property type="match status" value="1"/>
</dbReference>
<evidence type="ECO:0000256" key="4">
    <source>
        <dbReference type="ARBA" id="ARBA00022692"/>
    </source>
</evidence>
<reference evidence="9" key="2">
    <citation type="submission" date="2022-12" db="EMBL/GenBank/DDBJ databases">
        <authorList>
            <person name="Kardos G."/>
            <person name="Sarkozi R."/>
            <person name="Laczko L."/>
            <person name="Marton S."/>
            <person name="Makrai L."/>
            <person name="Banyai K."/>
            <person name="Fodor L."/>
        </authorList>
    </citation>
    <scope>NUCLEOTIDE SEQUENCE</scope>
    <source>
        <strain evidence="9">84/14</strain>
    </source>
</reference>
<dbReference type="InterPro" id="IPR005017">
    <property type="entry name" value="OMPP1/FadL/TodX"/>
</dbReference>
<gene>
    <name evidence="9" type="ORF">OYG11_05010</name>
</gene>
<dbReference type="Pfam" id="PF03349">
    <property type="entry name" value="Toluene_X"/>
    <property type="match status" value="1"/>
</dbReference>
<evidence type="ECO:0000256" key="8">
    <source>
        <dbReference type="SAM" id="SignalP"/>
    </source>
</evidence>
<keyword evidence="3" id="KW-1134">Transmembrane beta strand</keyword>
<feature type="signal peptide" evidence="8">
    <location>
        <begin position="1"/>
        <end position="23"/>
    </location>
</feature>
<dbReference type="SUPFAM" id="SSF56935">
    <property type="entry name" value="Porins"/>
    <property type="match status" value="1"/>
</dbReference>
<accession>A0A9Q4DHD5</accession>
<evidence type="ECO:0000256" key="1">
    <source>
        <dbReference type="ARBA" id="ARBA00004571"/>
    </source>
</evidence>
<dbReference type="PANTHER" id="PTHR35093:SF3">
    <property type="entry name" value="LONG-CHAIN FATTY ACID TRANSPORT PROTEIN"/>
    <property type="match status" value="1"/>
</dbReference>
<keyword evidence="4" id="KW-0812">Transmembrane</keyword>
<dbReference type="EMBL" id="JAPQFC010000001">
    <property type="protein sequence ID" value="MCY6523599.1"/>
    <property type="molecule type" value="Genomic_DNA"/>
</dbReference>
<dbReference type="AlphaFoldDB" id="A0A9Q4DHD5"/>
<sequence length="473" mass="50943">MNHTFNKTLIASLLTLSAGGVSASLFQLAEVSTSGLGMAYAGNAAVADNASVVANNPALMTKFKRPEISAGGVLVDTDLTVRGITSNGNQAYAGNVVPTAPIPNMYFVLPVNDDFSLGLGYNVNYGLKTKYPTDFAAGSLGGNTELQAHNFNLSGAYKLGYGFSIGAGLNVVYSKAEFIRHLGDSAETALNGAEKAREGAMKASEKAQAALAAGQTTLAASLNKKAQELTETAKSYQMLGTVLSKYERSTEVARVSGDEWSLGWNAGLIYELNENHRWGLAYHSPVDVKFKGHYSNSLPTVLSGTIVNTATASQELPGKLTLNLPAFWELSGFHKLTDRLAVQYSWKRTEWSRLKTLDAYGTKGEHYLHKQEDFSDASRYALGVSYDVSEPLTLRAGIAYDENASTNHPSISIPDTNRMWYSVGATYRVTPALSVDAGYAFLRGTANSFDEKGTAFKIKARGNLYGLNLNYKF</sequence>